<dbReference type="AlphaFoldDB" id="A0A8A4ZDK5"/>
<sequence>MSGDETEKMATMDRWLDEVCRELDVDRSVLDAGTVSMLRLIKDVAHGPSRPGAPMTAFLVGLAAGSAVGAQAQAAAVADGIAGVDRALTRWDAPAPNP</sequence>
<feature type="domain" description="DUF6457" evidence="1">
    <location>
        <begin position="8"/>
        <end position="94"/>
    </location>
</feature>
<dbReference type="KEGG" id="psic:J4E96_19915"/>
<dbReference type="EMBL" id="CP071868">
    <property type="protein sequence ID" value="QTE29491.1"/>
    <property type="molecule type" value="Genomic_DNA"/>
</dbReference>
<evidence type="ECO:0000313" key="2">
    <source>
        <dbReference type="EMBL" id="QTE29491.1"/>
    </source>
</evidence>
<organism evidence="2 3">
    <name type="scientific">Pengzhenrongella sicca</name>
    <dbReference type="NCBI Taxonomy" id="2819238"/>
    <lineage>
        <taxon>Bacteria</taxon>
        <taxon>Bacillati</taxon>
        <taxon>Actinomycetota</taxon>
        <taxon>Actinomycetes</taxon>
        <taxon>Micrococcales</taxon>
        <taxon>Pengzhenrongella</taxon>
    </lineage>
</organism>
<reference evidence="2" key="1">
    <citation type="submission" date="2021-03" db="EMBL/GenBank/DDBJ databases">
        <title>Pengzhenrongella sicca gen. nov., sp. nov., a new member of suborder Micrococcineae isolated from High-Arctic tundra soil.</title>
        <authorList>
            <person name="Peng F."/>
        </authorList>
    </citation>
    <scope>NUCLEOTIDE SEQUENCE</scope>
    <source>
        <strain evidence="2">LRZ-2</strain>
    </source>
</reference>
<name>A0A8A4ZDK5_9MICO</name>
<accession>A0A8A4ZDK5</accession>
<protein>
    <submittedName>
        <fullName evidence="2">Molybdopterin-guanine dinucleotide biosynthesis protein MobA</fullName>
    </submittedName>
</protein>
<dbReference type="Pfam" id="PF20058">
    <property type="entry name" value="DUF6457"/>
    <property type="match status" value="1"/>
</dbReference>
<evidence type="ECO:0000313" key="3">
    <source>
        <dbReference type="Proteomes" id="UP000663937"/>
    </source>
</evidence>
<dbReference type="InterPro" id="IPR045598">
    <property type="entry name" value="DUF6457"/>
</dbReference>
<dbReference type="RefSeq" id="WP_227423775.1">
    <property type="nucleotide sequence ID" value="NZ_CP071868.1"/>
</dbReference>
<evidence type="ECO:0000259" key="1">
    <source>
        <dbReference type="Pfam" id="PF20058"/>
    </source>
</evidence>
<keyword evidence="3" id="KW-1185">Reference proteome</keyword>
<proteinExistence type="predicted"/>
<dbReference type="Proteomes" id="UP000663937">
    <property type="component" value="Chromosome"/>
</dbReference>
<gene>
    <name evidence="2" type="ORF">J4E96_19915</name>
</gene>